<protein>
    <recommendedName>
        <fullName evidence="6">RNA polymerase sigma factor</fullName>
    </recommendedName>
</protein>
<feature type="domain" description="RNA polymerase sigma factor 70 region 4 type 2" evidence="9">
    <location>
        <begin position="169"/>
        <end position="221"/>
    </location>
</feature>
<proteinExistence type="inferred from homology"/>
<feature type="region of interest" description="Disordered" evidence="7">
    <location>
        <begin position="27"/>
        <end position="47"/>
    </location>
</feature>
<gene>
    <name evidence="10" type="ORF">E6K78_04785</name>
</gene>
<keyword evidence="4 6" id="KW-0238">DNA-binding</keyword>
<dbReference type="PROSITE" id="PS01063">
    <property type="entry name" value="SIGMA70_ECF"/>
    <property type="match status" value="1"/>
</dbReference>
<sequence>MRPIGPSPVRPGFQVLSRGVDRNVLKPETSLARSNPTGEAPATLKRDSRADPDSLWVERARAGDHAAFRWLVDRHRDRAYGLALRILRSEPDAEEVAQDAFVRVWRALPRFRGEAAFATWLYRIVVRQAFDRAACLKGRRAREASLGEEIAERPDPGVDADEGARERARKLERLIDALTEVQRAVITLYYAHDRSVEETSKILMMPENTVKTHLSRARSALREGWMRDASARAASKEHR</sequence>
<organism evidence="10 11">
    <name type="scientific">Eiseniibacteriota bacterium</name>
    <dbReference type="NCBI Taxonomy" id="2212470"/>
    <lineage>
        <taxon>Bacteria</taxon>
        <taxon>Candidatus Eiseniibacteriota</taxon>
    </lineage>
</organism>
<dbReference type="InterPro" id="IPR013325">
    <property type="entry name" value="RNA_pol_sigma_r2"/>
</dbReference>
<evidence type="ECO:0000256" key="5">
    <source>
        <dbReference type="ARBA" id="ARBA00023163"/>
    </source>
</evidence>
<accession>A0A538TUZ4</accession>
<dbReference type="NCBIfam" id="TIGR02937">
    <property type="entry name" value="sigma70-ECF"/>
    <property type="match status" value="1"/>
</dbReference>
<reference evidence="10 11" key="1">
    <citation type="journal article" date="2019" name="Nat. Microbiol.">
        <title>Mediterranean grassland soil C-N compound turnover is dependent on rainfall and depth, and is mediated by genomically divergent microorganisms.</title>
        <authorList>
            <person name="Diamond S."/>
            <person name="Andeer P.F."/>
            <person name="Li Z."/>
            <person name="Crits-Christoph A."/>
            <person name="Burstein D."/>
            <person name="Anantharaman K."/>
            <person name="Lane K.R."/>
            <person name="Thomas B.C."/>
            <person name="Pan C."/>
            <person name="Northen T.R."/>
            <person name="Banfield J.F."/>
        </authorList>
    </citation>
    <scope>NUCLEOTIDE SEQUENCE [LARGE SCALE GENOMIC DNA]</scope>
    <source>
        <strain evidence="10">WS_8</strain>
    </source>
</reference>
<dbReference type="Pfam" id="PF04542">
    <property type="entry name" value="Sigma70_r2"/>
    <property type="match status" value="1"/>
</dbReference>
<evidence type="ECO:0000256" key="7">
    <source>
        <dbReference type="SAM" id="MobiDB-lite"/>
    </source>
</evidence>
<comment type="similarity">
    <text evidence="1 6">Belongs to the sigma-70 factor family. ECF subfamily.</text>
</comment>
<evidence type="ECO:0000256" key="2">
    <source>
        <dbReference type="ARBA" id="ARBA00023015"/>
    </source>
</evidence>
<dbReference type="Proteomes" id="UP000316609">
    <property type="component" value="Unassembled WGS sequence"/>
</dbReference>
<dbReference type="GO" id="GO:0016987">
    <property type="term" value="F:sigma factor activity"/>
    <property type="evidence" value="ECO:0007669"/>
    <property type="project" value="UniProtKB-KW"/>
</dbReference>
<evidence type="ECO:0000313" key="11">
    <source>
        <dbReference type="Proteomes" id="UP000316609"/>
    </source>
</evidence>
<keyword evidence="3 6" id="KW-0731">Sigma factor</keyword>
<dbReference type="InterPro" id="IPR007627">
    <property type="entry name" value="RNA_pol_sigma70_r2"/>
</dbReference>
<dbReference type="InterPro" id="IPR000838">
    <property type="entry name" value="RNA_pol_sigma70_ECF_CS"/>
</dbReference>
<dbReference type="InterPro" id="IPR039425">
    <property type="entry name" value="RNA_pol_sigma-70-like"/>
</dbReference>
<dbReference type="GO" id="GO:0006352">
    <property type="term" value="P:DNA-templated transcription initiation"/>
    <property type="evidence" value="ECO:0007669"/>
    <property type="project" value="InterPro"/>
</dbReference>
<dbReference type="InterPro" id="IPR013324">
    <property type="entry name" value="RNA_pol_sigma_r3/r4-like"/>
</dbReference>
<dbReference type="EMBL" id="VBOY01000039">
    <property type="protein sequence ID" value="TMQ67421.1"/>
    <property type="molecule type" value="Genomic_DNA"/>
</dbReference>
<dbReference type="PANTHER" id="PTHR43133">
    <property type="entry name" value="RNA POLYMERASE ECF-TYPE SIGMA FACTO"/>
    <property type="match status" value="1"/>
</dbReference>
<evidence type="ECO:0000256" key="4">
    <source>
        <dbReference type="ARBA" id="ARBA00023125"/>
    </source>
</evidence>
<keyword evidence="5 6" id="KW-0804">Transcription</keyword>
<dbReference type="InterPro" id="IPR036388">
    <property type="entry name" value="WH-like_DNA-bd_sf"/>
</dbReference>
<comment type="caution">
    <text evidence="10">The sequence shown here is derived from an EMBL/GenBank/DDBJ whole genome shotgun (WGS) entry which is preliminary data.</text>
</comment>
<dbReference type="InterPro" id="IPR013249">
    <property type="entry name" value="RNA_pol_sigma70_r4_t2"/>
</dbReference>
<evidence type="ECO:0000313" key="10">
    <source>
        <dbReference type="EMBL" id="TMQ67421.1"/>
    </source>
</evidence>
<evidence type="ECO:0000256" key="3">
    <source>
        <dbReference type="ARBA" id="ARBA00023082"/>
    </source>
</evidence>
<dbReference type="InterPro" id="IPR014284">
    <property type="entry name" value="RNA_pol_sigma-70_dom"/>
</dbReference>
<dbReference type="GO" id="GO:0003677">
    <property type="term" value="F:DNA binding"/>
    <property type="evidence" value="ECO:0007669"/>
    <property type="project" value="UniProtKB-KW"/>
</dbReference>
<dbReference type="Pfam" id="PF08281">
    <property type="entry name" value="Sigma70_r4_2"/>
    <property type="match status" value="1"/>
</dbReference>
<keyword evidence="2 6" id="KW-0805">Transcription regulation</keyword>
<dbReference type="CDD" id="cd06171">
    <property type="entry name" value="Sigma70_r4"/>
    <property type="match status" value="1"/>
</dbReference>
<evidence type="ECO:0000259" key="8">
    <source>
        <dbReference type="Pfam" id="PF04542"/>
    </source>
</evidence>
<dbReference type="SUPFAM" id="SSF88946">
    <property type="entry name" value="Sigma2 domain of RNA polymerase sigma factors"/>
    <property type="match status" value="1"/>
</dbReference>
<dbReference type="AlphaFoldDB" id="A0A538TUZ4"/>
<dbReference type="Gene3D" id="1.10.10.10">
    <property type="entry name" value="Winged helix-like DNA-binding domain superfamily/Winged helix DNA-binding domain"/>
    <property type="match status" value="1"/>
</dbReference>
<feature type="domain" description="RNA polymerase sigma-70 region 2" evidence="8">
    <location>
        <begin position="71"/>
        <end position="133"/>
    </location>
</feature>
<evidence type="ECO:0000259" key="9">
    <source>
        <dbReference type="Pfam" id="PF08281"/>
    </source>
</evidence>
<dbReference type="Gene3D" id="1.10.1740.10">
    <property type="match status" value="1"/>
</dbReference>
<evidence type="ECO:0000256" key="6">
    <source>
        <dbReference type="RuleBase" id="RU000716"/>
    </source>
</evidence>
<dbReference type="PANTHER" id="PTHR43133:SF51">
    <property type="entry name" value="RNA POLYMERASE SIGMA FACTOR"/>
    <property type="match status" value="1"/>
</dbReference>
<dbReference type="SUPFAM" id="SSF88659">
    <property type="entry name" value="Sigma3 and sigma4 domains of RNA polymerase sigma factors"/>
    <property type="match status" value="1"/>
</dbReference>
<name>A0A538TUZ4_UNCEI</name>
<evidence type="ECO:0000256" key="1">
    <source>
        <dbReference type="ARBA" id="ARBA00010641"/>
    </source>
</evidence>